<dbReference type="AlphaFoldDB" id="A0A316TFD5"/>
<comment type="caution">
    <text evidence="4">The sequence shown here is derived from an EMBL/GenBank/DDBJ whole genome shotgun (WGS) entry which is preliminary data.</text>
</comment>
<dbReference type="InterPro" id="IPR013094">
    <property type="entry name" value="AB_hydrolase_3"/>
</dbReference>
<keyword evidence="2 4" id="KW-0378">Hydrolase</keyword>
<gene>
    <name evidence="4" type="ORF">DJ010_20275</name>
</gene>
<dbReference type="InterPro" id="IPR029058">
    <property type="entry name" value="AB_hydrolase_fold"/>
</dbReference>
<reference evidence="4 5" key="1">
    <citation type="submission" date="2018-05" db="EMBL/GenBank/DDBJ databases">
        <title>Nocardioides silvaticus genome.</title>
        <authorList>
            <person name="Li C."/>
            <person name="Wang G."/>
        </authorList>
    </citation>
    <scope>NUCLEOTIDE SEQUENCE [LARGE SCALE GENOMIC DNA]</scope>
    <source>
        <strain evidence="4 5">CCTCC AB 2018079</strain>
    </source>
</reference>
<comment type="similarity">
    <text evidence="1">Belongs to the 'GDXG' lipolytic enzyme family.</text>
</comment>
<dbReference type="Gene3D" id="3.40.50.1820">
    <property type="entry name" value="alpha/beta hydrolase"/>
    <property type="match status" value="1"/>
</dbReference>
<evidence type="ECO:0000313" key="5">
    <source>
        <dbReference type="Proteomes" id="UP000245507"/>
    </source>
</evidence>
<sequence>MRRVSHSQVNGRCRSGGRLASSAVSARGVVESVLLRALLAPSPARRLVAGRPVTVDGQTLAPDLQAMLRLQSIARPRNEEVPIEKLRAGMRTETALVGGKQAIGSTRDLTVAGRPARHYLPSSPVSDEPGPLLVFLHGGGFIEGDLDTHDAPCRVLAERSGVPVLALTYRRGPEHPFPAAHDDADEGFRWVVDHADELGADPARIAVGGDSAGANLAASVALAAARDGVPLAWQLLIYPVTRVGIVTPSRERFAEGFYLSAEFIDRADASYTPRQEDRDDPRISILEAEIPPGLAPAYVVTAGFDPLRDEGEAYARRMADAGVAVELERRTDQIHGFFNIVGVGHTPRAGVDKMADRLRAALA</sequence>
<dbReference type="InterPro" id="IPR050300">
    <property type="entry name" value="GDXG_lipolytic_enzyme"/>
</dbReference>
<feature type="domain" description="Alpha/beta hydrolase fold-3" evidence="3">
    <location>
        <begin position="133"/>
        <end position="338"/>
    </location>
</feature>
<evidence type="ECO:0000259" key="3">
    <source>
        <dbReference type="Pfam" id="PF07859"/>
    </source>
</evidence>
<dbReference type="EMBL" id="QGDD01000011">
    <property type="protein sequence ID" value="PWN01212.1"/>
    <property type="molecule type" value="Genomic_DNA"/>
</dbReference>
<dbReference type="InterPro" id="IPR002168">
    <property type="entry name" value="Lipase_GDXG_HIS_AS"/>
</dbReference>
<dbReference type="OrthoDB" id="3181909at2"/>
<dbReference type="PROSITE" id="PS01173">
    <property type="entry name" value="LIPASE_GDXG_HIS"/>
    <property type="match status" value="1"/>
</dbReference>
<dbReference type="Pfam" id="PF07859">
    <property type="entry name" value="Abhydrolase_3"/>
    <property type="match status" value="1"/>
</dbReference>
<dbReference type="Proteomes" id="UP000245507">
    <property type="component" value="Unassembled WGS sequence"/>
</dbReference>
<accession>A0A316TFD5</accession>
<dbReference type="PANTHER" id="PTHR48081:SF8">
    <property type="entry name" value="ALPHA_BETA HYDROLASE FOLD-3 DOMAIN-CONTAINING PROTEIN-RELATED"/>
    <property type="match status" value="1"/>
</dbReference>
<dbReference type="GO" id="GO:0016787">
    <property type="term" value="F:hydrolase activity"/>
    <property type="evidence" value="ECO:0007669"/>
    <property type="project" value="UniProtKB-KW"/>
</dbReference>
<dbReference type="SUPFAM" id="SSF53474">
    <property type="entry name" value="alpha/beta-Hydrolases"/>
    <property type="match status" value="1"/>
</dbReference>
<dbReference type="PANTHER" id="PTHR48081">
    <property type="entry name" value="AB HYDROLASE SUPERFAMILY PROTEIN C4A8.06C"/>
    <property type="match status" value="1"/>
</dbReference>
<proteinExistence type="inferred from homology"/>
<evidence type="ECO:0000256" key="2">
    <source>
        <dbReference type="ARBA" id="ARBA00022801"/>
    </source>
</evidence>
<keyword evidence="5" id="KW-1185">Reference proteome</keyword>
<protein>
    <submittedName>
        <fullName evidence="4">Alpha/beta hydrolase</fullName>
    </submittedName>
</protein>
<name>A0A316TFD5_9ACTN</name>
<evidence type="ECO:0000313" key="4">
    <source>
        <dbReference type="EMBL" id="PWN01212.1"/>
    </source>
</evidence>
<evidence type="ECO:0000256" key="1">
    <source>
        <dbReference type="ARBA" id="ARBA00010515"/>
    </source>
</evidence>
<organism evidence="4 5">
    <name type="scientific">Nocardioides silvaticus</name>
    <dbReference type="NCBI Taxonomy" id="2201891"/>
    <lineage>
        <taxon>Bacteria</taxon>
        <taxon>Bacillati</taxon>
        <taxon>Actinomycetota</taxon>
        <taxon>Actinomycetes</taxon>
        <taxon>Propionibacteriales</taxon>
        <taxon>Nocardioidaceae</taxon>
        <taxon>Nocardioides</taxon>
    </lineage>
</organism>